<sequence length="274" mass="31095">MKLIRKFFIASIILSIGSIVGVSVWADSNDIFTLSDSYSFYWFVAITSLLFSLASYFTHTLKYIISYTRQSTKLSNLHMYAVSIFGSIYTIFWLGASASVASNLRYCLVIKNNYRYYNYNCNGQIISTVFGFLNFILWCILCYYSGSYWYYITYVKNDIELQSNQGTNVSPIPITEELPSIPIIEELPSIPPVFVTEELPPIPITEELPPIPITEELPSIPITEELPSIPITEELPSIPITESIPVIKELPLVPITESSLNQIMESFPIISEKE</sequence>
<dbReference type="GO" id="GO:0016020">
    <property type="term" value="C:membrane"/>
    <property type="evidence" value="ECO:0007669"/>
    <property type="project" value="UniProtKB-SubCell"/>
</dbReference>
<dbReference type="InterPro" id="IPR008253">
    <property type="entry name" value="Marvel"/>
</dbReference>
<proteinExistence type="predicted"/>
<evidence type="ECO:0000256" key="4">
    <source>
        <dbReference type="ARBA" id="ARBA00023136"/>
    </source>
</evidence>
<name>A0A6C0AL48_9ZZZZ</name>
<comment type="subcellular location">
    <subcellularLocation>
        <location evidence="1">Membrane</location>
        <topology evidence="1">Multi-pass membrane protein</topology>
    </subcellularLocation>
</comment>
<feature type="transmembrane region" description="Helical" evidence="5">
    <location>
        <begin position="125"/>
        <end position="144"/>
    </location>
</feature>
<accession>A0A6C0AL48</accession>
<dbReference type="Pfam" id="PF01284">
    <property type="entry name" value="MARVEL"/>
    <property type="match status" value="1"/>
</dbReference>
<dbReference type="EMBL" id="MN740714">
    <property type="protein sequence ID" value="QHS80534.1"/>
    <property type="molecule type" value="Genomic_DNA"/>
</dbReference>
<protein>
    <recommendedName>
        <fullName evidence="6">MARVEL domain-containing protein</fullName>
    </recommendedName>
</protein>
<feature type="transmembrane region" description="Helical" evidence="5">
    <location>
        <begin position="77"/>
        <end position="96"/>
    </location>
</feature>
<feature type="domain" description="MARVEL" evidence="6">
    <location>
        <begin position="12"/>
        <end position="143"/>
    </location>
</feature>
<evidence type="ECO:0000256" key="1">
    <source>
        <dbReference type="ARBA" id="ARBA00004141"/>
    </source>
</evidence>
<feature type="transmembrane region" description="Helical" evidence="5">
    <location>
        <begin position="7"/>
        <end position="26"/>
    </location>
</feature>
<evidence type="ECO:0000256" key="3">
    <source>
        <dbReference type="ARBA" id="ARBA00022989"/>
    </source>
</evidence>
<keyword evidence="4 5" id="KW-0472">Membrane</keyword>
<organism evidence="7">
    <name type="scientific">viral metagenome</name>
    <dbReference type="NCBI Taxonomy" id="1070528"/>
    <lineage>
        <taxon>unclassified sequences</taxon>
        <taxon>metagenomes</taxon>
        <taxon>organismal metagenomes</taxon>
    </lineage>
</organism>
<evidence type="ECO:0000313" key="7">
    <source>
        <dbReference type="EMBL" id="QHS80534.1"/>
    </source>
</evidence>
<dbReference type="AlphaFoldDB" id="A0A6C0AL48"/>
<keyword evidence="2 5" id="KW-0812">Transmembrane</keyword>
<evidence type="ECO:0000256" key="5">
    <source>
        <dbReference type="SAM" id="Phobius"/>
    </source>
</evidence>
<evidence type="ECO:0000259" key="6">
    <source>
        <dbReference type="Pfam" id="PF01284"/>
    </source>
</evidence>
<keyword evidence="3 5" id="KW-1133">Transmembrane helix</keyword>
<feature type="transmembrane region" description="Helical" evidence="5">
    <location>
        <begin position="38"/>
        <end position="57"/>
    </location>
</feature>
<reference evidence="7" key="1">
    <citation type="journal article" date="2020" name="Nature">
        <title>Giant virus diversity and host interactions through global metagenomics.</title>
        <authorList>
            <person name="Schulz F."/>
            <person name="Roux S."/>
            <person name="Paez-Espino D."/>
            <person name="Jungbluth S."/>
            <person name="Walsh D.A."/>
            <person name="Denef V.J."/>
            <person name="McMahon K.D."/>
            <person name="Konstantinidis K.T."/>
            <person name="Eloe-Fadrosh E.A."/>
            <person name="Kyrpides N.C."/>
            <person name="Woyke T."/>
        </authorList>
    </citation>
    <scope>NUCLEOTIDE SEQUENCE</scope>
    <source>
        <strain evidence="7">GVMAG-S-1091796-13</strain>
    </source>
</reference>
<evidence type="ECO:0000256" key="2">
    <source>
        <dbReference type="ARBA" id="ARBA00022692"/>
    </source>
</evidence>